<gene>
    <name evidence="1" type="ORF">TVY486_0101500</name>
</gene>
<sequence length="102" mass="11819">MMQRYRSGIGEEQVTIFVKWEGWFGCLLSLGRPKNTVFHTMCLSTQQNPDHLYICRYPYIYVTKGPVLRPLFPFTPSPSCWPRSMPFSPLLYFAFCAQSTPG</sequence>
<dbReference type="AlphaFoldDB" id="G0TRD8"/>
<organism evidence="1">
    <name type="scientific">Trypanosoma vivax (strain Y486)</name>
    <dbReference type="NCBI Taxonomy" id="1055687"/>
    <lineage>
        <taxon>Eukaryota</taxon>
        <taxon>Discoba</taxon>
        <taxon>Euglenozoa</taxon>
        <taxon>Kinetoplastea</taxon>
        <taxon>Metakinetoplastina</taxon>
        <taxon>Trypanosomatida</taxon>
        <taxon>Trypanosomatidae</taxon>
        <taxon>Trypanosoma</taxon>
        <taxon>Duttonella</taxon>
    </lineage>
</organism>
<dbReference type="EMBL" id="HE573017">
    <property type="protein sequence ID" value="CCC46502.1"/>
    <property type="molecule type" value="Genomic_DNA"/>
</dbReference>
<reference evidence="1" key="1">
    <citation type="journal article" date="2012" name="Proc. Natl. Acad. Sci. U.S.A.">
        <title>Antigenic diversity is generated by distinct evolutionary mechanisms in African trypanosome species.</title>
        <authorList>
            <person name="Jackson A.P."/>
            <person name="Berry A."/>
            <person name="Aslett M."/>
            <person name="Allison H.C."/>
            <person name="Burton P."/>
            <person name="Vavrova-Anderson J."/>
            <person name="Brown R."/>
            <person name="Browne H."/>
            <person name="Corton N."/>
            <person name="Hauser H."/>
            <person name="Gamble J."/>
            <person name="Gilderthorp R."/>
            <person name="Marcello L."/>
            <person name="McQuillan J."/>
            <person name="Otto T.D."/>
            <person name="Quail M.A."/>
            <person name="Sanders M.J."/>
            <person name="van Tonder A."/>
            <person name="Ginger M.L."/>
            <person name="Field M.C."/>
            <person name="Barry J.D."/>
            <person name="Hertz-Fowler C."/>
            <person name="Berriman M."/>
        </authorList>
    </citation>
    <scope>NUCLEOTIDE SEQUENCE</scope>
    <source>
        <strain evidence="1">Y486</strain>
    </source>
</reference>
<accession>G0TRD8</accession>
<proteinExistence type="predicted"/>
<evidence type="ECO:0000313" key="1">
    <source>
        <dbReference type="EMBL" id="CCC46502.1"/>
    </source>
</evidence>
<protein>
    <submittedName>
        <fullName evidence="1">Uncharacterized protein</fullName>
    </submittedName>
</protein>
<name>G0TRD8_TRYVY</name>